<dbReference type="GO" id="GO:0016567">
    <property type="term" value="P:protein ubiquitination"/>
    <property type="evidence" value="ECO:0007669"/>
    <property type="project" value="TreeGrafter"/>
</dbReference>
<dbReference type="PANTHER" id="PTHR15067">
    <property type="entry name" value="E3 UBIQUITIN-PROTEIN LIGASE RNF8"/>
    <property type="match status" value="1"/>
</dbReference>
<feature type="domain" description="FHA" evidence="7">
    <location>
        <begin position="30"/>
        <end position="85"/>
    </location>
</feature>
<keyword evidence="10" id="KW-1185">Reference proteome</keyword>
<dbReference type="SMART" id="SM00240">
    <property type="entry name" value="FHA"/>
    <property type="match status" value="1"/>
</dbReference>
<dbReference type="PROSITE" id="PS50089">
    <property type="entry name" value="ZF_RING_2"/>
    <property type="match status" value="1"/>
</dbReference>
<keyword evidence="2" id="KW-0479">Metal-binding</keyword>
<dbReference type="Pfam" id="PF00498">
    <property type="entry name" value="FHA"/>
    <property type="match status" value="1"/>
</dbReference>
<dbReference type="AlphaFoldDB" id="A0A1X2HF60"/>
<dbReference type="InterPro" id="IPR000253">
    <property type="entry name" value="FHA_dom"/>
</dbReference>
<dbReference type="GO" id="GO:0006511">
    <property type="term" value="P:ubiquitin-dependent protein catabolic process"/>
    <property type="evidence" value="ECO:0007669"/>
    <property type="project" value="TreeGrafter"/>
</dbReference>
<dbReference type="Gene3D" id="3.30.40.10">
    <property type="entry name" value="Zinc/RING finger domain, C3HC4 (zinc finger)"/>
    <property type="match status" value="1"/>
</dbReference>
<dbReference type="PANTHER" id="PTHR15067:SF7">
    <property type="entry name" value="E3 UBIQUITIN-PROTEIN LIGASE DMA1-RELATED"/>
    <property type="match status" value="1"/>
</dbReference>
<dbReference type="SMART" id="SM00184">
    <property type="entry name" value="RING"/>
    <property type="match status" value="1"/>
</dbReference>
<dbReference type="InParanoid" id="A0A1X2HF60"/>
<keyword evidence="4" id="KW-0833">Ubl conjugation pathway</keyword>
<dbReference type="GO" id="GO:0008270">
    <property type="term" value="F:zinc ion binding"/>
    <property type="evidence" value="ECO:0007669"/>
    <property type="project" value="UniProtKB-KW"/>
</dbReference>
<dbReference type="EMBL" id="MCGN01000004">
    <property type="protein sequence ID" value="ORY97542.1"/>
    <property type="molecule type" value="Genomic_DNA"/>
</dbReference>
<dbReference type="OrthoDB" id="687730at2759"/>
<evidence type="ECO:0000256" key="6">
    <source>
        <dbReference type="PROSITE-ProRule" id="PRU00175"/>
    </source>
</evidence>
<keyword evidence="5" id="KW-0862">Zinc</keyword>
<evidence type="ECO:0000256" key="5">
    <source>
        <dbReference type="ARBA" id="ARBA00022833"/>
    </source>
</evidence>
<protein>
    <submittedName>
        <fullName evidence="9">SMAD/FHA domain-containing protein</fullName>
    </submittedName>
</protein>
<dbReference type="PROSITE" id="PS50006">
    <property type="entry name" value="FHA_DOMAIN"/>
    <property type="match status" value="1"/>
</dbReference>
<evidence type="ECO:0000313" key="9">
    <source>
        <dbReference type="EMBL" id="ORY97542.1"/>
    </source>
</evidence>
<accession>A0A1X2HF60</accession>
<comment type="caution">
    <text evidence="9">The sequence shown here is derived from an EMBL/GenBank/DDBJ whole genome shotgun (WGS) entry which is preliminary data.</text>
</comment>
<sequence>HIRLVPHVGYGAQCYVFDVIDRVLHERRVLKLGRYNDLRHAHPERLSFKTKVVSRCHAELWTDQGKFYIRDTGSSSGTFVNRVRLSASGTRSSAPYEVKDGDLIQLGVDYQGGTEPHYRAVRMRFELVQDVDPKAHAAAVFEKSTFRNLQQRVNQKDSAADECCICLNAMAPSQALFLAPCSHMYHYKCMRPLLDKHFPAFACPLCRSYSNLDASVEEDVETDEI</sequence>
<dbReference type="GO" id="GO:0032153">
    <property type="term" value="C:cell division site"/>
    <property type="evidence" value="ECO:0007669"/>
    <property type="project" value="TreeGrafter"/>
</dbReference>
<dbReference type="SUPFAM" id="SSF57850">
    <property type="entry name" value="RING/U-box"/>
    <property type="match status" value="1"/>
</dbReference>
<reference evidence="9 10" key="1">
    <citation type="submission" date="2016-07" db="EMBL/GenBank/DDBJ databases">
        <title>Pervasive Adenine N6-methylation of Active Genes in Fungi.</title>
        <authorList>
            <consortium name="DOE Joint Genome Institute"/>
            <person name="Mondo S.J."/>
            <person name="Dannebaum R.O."/>
            <person name="Kuo R.C."/>
            <person name="Labutti K."/>
            <person name="Haridas S."/>
            <person name="Kuo A."/>
            <person name="Salamov A."/>
            <person name="Ahrendt S.R."/>
            <person name="Lipzen A."/>
            <person name="Sullivan W."/>
            <person name="Andreopoulos W.B."/>
            <person name="Clum A."/>
            <person name="Lindquist E."/>
            <person name="Daum C."/>
            <person name="Ramamoorthy G.K."/>
            <person name="Gryganskyi A."/>
            <person name="Culley D."/>
            <person name="Magnuson J.K."/>
            <person name="James T.Y."/>
            <person name="O'Malley M.A."/>
            <person name="Stajich J.E."/>
            <person name="Spatafora J.W."/>
            <person name="Visel A."/>
            <person name="Grigoriev I.V."/>
        </authorList>
    </citation>
    <scope>NUCLEOTIDE SEQUENCE [LARGE SCALE GENOMIC DNA]</scope>
    <source>
        <strain evidence="9 10">NRRL 2496</strain>
    </source>
</reference>
<dbReference type="Pfam" id="PF17123">
    <property type="entry name" value="zf-RING_11"/>
    <property type="match status" value="1"/>
</dbReference>
<evidence type="ECO:0000256" key="1">
    <source>
        <dbReference type="ARBA" id="ARBA00022679"/>
    </source>
</evidence>
<feature type="non-terminal residue" evidence="9">
    <location>
        <position position="225"/>
    </location>
</feature>
<name>A0A1X2HF60_SYNRA</name>
<dbReference type="Proteomes" id="UP000242180">
    <property type="component" value="Unassembled WGS sequence"/>
</dbReference>
<dbReference type="SUPFAM" id="SSF49879">
    <property type="entry name" value="SMAD/FHA domain"/>
    <property type="match status" value="1"/>
</dbReference>
<evidence type="ECO:0000313" key="10">
    <source>
        <dbReference type="Proteomes" id="UP000242180"/>
    </source>
</evidence>
<evidence type="ECO:0000259" key="8">
    <source>
        <dbReference type="PROSITE" id="PS50089"/>
    </source>
</evidence>
<keyword evidence="3 6" id="KW-0863">Zinc-finger</keyword>
<dbReference type="InterPro" id="IPR013083">
    <property type="entry name" value="Znf_RING/FYVE/PHD"/>
</dbReference>
<proteinExistence type="predicted"/>
<dbReference type="OMA" id="FICRKYH"/>
<organism evidence="9 10">
    <name type="scientific">Syncephalastrum racemosum</name>
    <name type="common">Filamentous fungus</name>
    <dbReference type="NCBI Taxonomy" id="13706"/>
    <lineage>
        <taxon>Eukaryota</taxon>
        <taxon>Fungi</taxon>
        <taxon>Fungi incertae sedis</taxon>
        <taxon>Mucoromycota</taxon>
        <taxon>Mucoromycotina</taxon>
        <taxon>Mucoromycetes</taxon>
        <taxon>Mucorales</taxon>
        <taxon>Syncephalastraceae</taxon>
        <taxon>Syncephalastrum</taxon>
    </lineage>
</organism>
<dbReference type="Gene3D" id="2.60.200.20">
    <property type="match status" value="1"/>
</dbReference>
<dbReference type="GO" id="GO:0005829">
    <property type="term" value="C:cytosol"/>
    <property type="evidence" value="ECO:0007669"/>
    <property type="project" value="TreeGrafter"/>
</dbReference>
<dbReference type="FunCoup" id="A0A1X2HF60">
    <property type="interactions" value="15"/>
</dbReference>
<dbReference type="InterPro" id="IPR001841">
    <property type="entry name" value="Znf_RING"/>
</dbReference>
<evidence type="ECO:0000259" key="7">
    <source>
        <dbReference type="PROSITE" id="PS50006"/>
    </source>
</evidence>
<dbReference type="InterPro" id="IPR008984">
    <property type="entry name" value="SMAD_FHA_dom_sf"/>
</dbReference>
<keyword evidence="1" id="KW-0808">Transferase</keyword>
<gene>
    <name evidence="9" type="ORF">BCR43DRAFT_410411</name>
</gene>
<evidence type="ECO:0000256" key="2">
    <source>
        <dbReference type="ARBA" id="ARBA00022723"/>
    </source>
</evidence>
<dbReference type="GO" id="GO:0000151">
    <property type="term" value="C:ubiquitin ligase complex"/>
    <property type="evidence" value="ECO:0007669"/>
    <property type="project" value="TreeGrafter"/>
</dbReference>
<evidence type="ECO:0000256" key="4">
    <source>
        <dbReference type="ARBA" id="ARBA00022786"/>
    </source>
</evidence>
<dbReference type="STRING" id="13706.A0A1X2HF60"/>
<feature type="non-terminal residue" evidence="9">
    <location>
        <position position="1"/>
    </location>
</feature>
<dbReference type="GO" id="GO:0061630">
    <property type="term" value="F:ubiquitin protein ligase activity"/>
    <property type="evidence" value="ECO:0007669"/>
    <property type="project" value="TreeGrafter"/>
</dbReference>
<evidence type="ECO:0000256" key="3">
    <source>
        <dbReference type="ARBA" id="ARBA00022771"/>
    </source>
</evidence>
<feature type="domain" description="RING-type" evidence="8">
    <location>
        <begin position="163"/>
        <end position="207"/>
    </location>
</feature>